<dbReference type="PANTHER" id="PTHR30050:SF2">
    <property type="entry name" value="CHROMOSOMAL REPLICATION INITIATOR PROTEIN DNAA"/>
    <property type="match status" value="1"/>
</dbReference>
<dbReference type="InterPro" id="IPR038454">
    <property type="entry name" value="DnaA_N_sf"/>
</dbReference>
<dbReference type="PROSITE" id="PS01008">
    <property type="entry name" value="DNAA"/>
    <property type="match status" value="1"/>
</dbReference>
<accession>A0A1F5P8M2</accession>
<evidence type="ECO:0000256" key="4">
    <source>
        <dbReference type="ARBA" id="ARBA00022741"/>
    </source>
</evidence>
<gene>
    <name evidence="8" type="primary">dnaA</name>
    <name evidence="15" type="ORF">A3J48_02695</name>
</gene>
<dbReference type="SUPFAM" id="SSF52540">
    <property type="entry name" value="P-loop containing nucleoside triphosphate hydrolases"/>
    <property type="match status" value="1"/>
</dbReference>
<organism evidence="15 16">
    <name type="scientific">Candidatus Doudnabacteria bacterium RIFCSPHIGHO2_02_FULL_46_11</name>
    <dbReference type="NCBI Taxonomy" id="1817832"/>
    <lineage>
        <taxon>Bacteria</taxon>
        <taxon>Candidatus Doudnaibacteriota</taxon>
    </lineage>
</organism>
<dbReference type="InterPro" id="IPR010921">
    <property type="entry name" value="Trp_repressor/repl_initiator"/>
</dbReference>
<dbReference type="Gene3D" id="1.10.8.60">
    <property type="match status" value="1"/>
</dbReference>
<protein>
    <recommendedName>
        <fullName evidence="8 9">Chromosomal replication initiator protein DnaA</fullName>
    </recommendedName>
</protein>
<dbReference type="GO" id="GO:0005737">
    <property type="term" value="C:cytoplasm"/>
    <property type="evidence" value="ECO:0007669"/>
    <property type="project" value="UniProtKB-SubCell"/>
</dbReference>
<dbReference type="Proteomes" id="UP000176786">
    <property type="component" value="Unassembled WGS sequence"/>
</dbReference>
<keyword evidence="2 8" id="KW-0963">Cytoplasm</keyword>
<dbReference type="InterPro" id="IPR003593">
    <property type="entry name" value="AAA+_ATPase"/>
</dbReference>
<feature type="binding site" evidence="8">
    <location>
        <position position="165"/>
    </location>
    <ligand>
        <name>ATP</name>
        <dbReference type="ChEBI" id="CHEBI:30616"/>
    </ligand>
</feature>
<feature type="region of interest" description="Domain III, AAA+ region" evidence="8">
    <location>
        <begin position="118"/>
        <end position="334"/>
    </location>
</feature>
<evidence type="ECO:0000256" key="12">
    <source>
        <dbReference type="SAM" id="Coils"/>
    </source>
</evidence>
<dbReference type="PRINTS" id="PR00051">
    <property type="entry name" value="DNAA"/>
</dbReference>
<dbReference type="InterPro" id="IPR027417">
    <property type="entry name" value="P-loop_NTPase"/>
</dbReference>
<dbReference type="Gene3D" id="1.10.1750.10">
    <property type="match status" value="1"/>
</dbReference>
<evidence type="ECO:0000259" key="13">
    <source>
        <dbReference type="SMART" id="SM00382"/>
    </source>
</evidence>
<comment type="similarity">
    <text evidence="1 8 11">Belongs to the DnaA family.</text>
</comment>
<keyword evidence="3 8" id="KW-0235">DNA replication</keyword>
<feature type="domain" description="AAA+ ATPase" evidence="13">
    <location>
        <begin position="151"/>
        <end position="274"/>
    </location>
</feature>
<dbReference type="GO" id="GO:0003688">
    <property type="term" value="F:DNA replication origin binding"/>
    <property type="evidence" value="ECO:0007669"/>
    <property type="project" value="UniProtKB-UniRule"/>
</dbReference>
<evidence type="ECO:0000256" key="8">
    <source>
        <dbReference type="HAMAP-Rule" id="MF_00377"/>
    </source>
</evidence>
<dbReference type="CDD" id="cd06571">
    <property type="entry name" value="Bac_DnaA_C"/>
    <property type="match status" value="1"/>
</dbReference>
<dbReference type="CDD" id="cd00009">
    <property type="entry name" value="AAA"/>
    <property type="match status" value="1"/>
</dbReference>
<dbReference type="Pfam" id="PF00308">
    <property type="entry name" value="Bac_DnaA"/>
    <property type="match status" value="1"/>
</dbReference>
<dbReference type="NCBIfam" id="TIGR00362">
    <property type="entry name" value="DnaA"/>
    <property type="match status" value="1"/>
</dbReference>
<dbReference type="InterPro" id="IPR024633">
    <property type="entry name" value="DnaA_N_dom"/>
</dbReference>
<feature type="domain" description="Chromosomal replication initiator DnaA C-terminal" evidence="14">
    <location>
        <begin position="361"/>
        <end position="430"/>
    </location>
</feature>
<evidence type="ECO:0000256" key="3">
    <source>
        <dbReference type="ARBA" id="ARBA00022705"/>
    </source>
</evidence>
<comment type="caution">
    <text evidence="15">The sequence shown here is derived from an EMBL/GenBank/DDBJ whole genome shotgun (WGS) entry which is preliminary data.</text>
</comment>
<keyword evidence="6 8" id="KW-0446">Lipid-binding</keyword>
<dbReference type="GO" id="GO:0008289">
    <property type="term" value="F:lipid binding"/>
    <property type="evidence" value="ECO:0007669"/>
    <property type="project" value="UniProtKB-KW"/>
</dbReference>
<evidence type="ECO:0000256" key="5">
    <source>
        <dbReference type="ARBA" id="ARBA00022840"/>
    </source>
</evidence>
<dbReference type="Pfam" id="PF11638">
    <property type="entry name" value="DnaA_N"/>
    <property type="match status" value="1"/>
</dbReference>
<comment type="function">
    <text evidence="8 10">Plays an essential role in the initiation and regulation of chromosomal replication. ATP-DnaA binds to the origin of replication (oriC) to initiate formation of the DNA replication initiation complex once per cell cycle. Binds the DnaA box (a 9 base pair repeat at the origin) and separates the double-stranded (ds)DNA. Forms a right-handed helical filament on oriC DNA; dsDNA binds to the exterior of the filament while single-stranded (ss)DNA is stabiized in the filament's interior. The ATP-DnaA-oriC complex binds and stabilizes one strand of the AT-rich DNA unwinding element (DUE), permitting loading of DNA polymerase. After initiation quickly degrades to an ADP-DnaA complex that is not apt for DNA replication. Binds acidic phospholipids.</text>
</comment>
<evidence type="ECO:0000256" key="10">
    <source>
        <dbReference type="RuleBase" id="RU000577"/>
    </source>
</evidence>
<dbReference type="Gene3D" id="3.30.300.180">
    <property type="match status" value="1"/>
</dbReference>
<dbReference type="AlphaFoldDB" id="A0A1F5P8M2"/>
<dbReference type="STRING" id="1817832.A3J48_02695"/>
<dbReference type="HAMAP" id="MF_00377">
    <property type="entry name" value="DnaA_bact"/>
    <property type="match status" value="1"/>
</dbReference>
<dbReference type="EMBL" id="MFES01000010">
    <property type="protein sequence ID" value="OGE86124.1"/>
    <property type="molecule type" value="Genomic_DNA"/>
</dbReference>
<keyword evidence="12" id="KW-0175">Coiled coil</keyword>
<dbReference type="SMART" id="SM00382">
    <property type="entry name" value="AAA"/>
    <property type="match status" value="1"/>
</dbReference>
<comment type="domain">
    <text evidence="8">Domain I is involved in oligomerization and binding regulators, domain II is flexibile and of varying length in different bacteria, domain III forms the AAA+ region, while domain IV binds dsDNA.</text>
</comment>
<evidence type="ECO:0000256" key="7">
    <source>
        <dbReference type="ARBA" id="ARBA00023125"/>
    </source>
</evidence>
<evidence type="ECO:0000256" key="1">
    <source>
        <dbReference type="ARBA" id="ARBA00006583"/>
    </source>
</evidence>
<feature type="binding site" evidence="8">
    <location>
        <position position="166"/>
    </location>
    <ligand>
        <name>ATP</name>
        <dbReference type="ChEBI" id="CHEBI:30616"/>
    </ligand>
</feature>
<evidence type="ECO:0000256" key="11">
    <source>
        <dbReference type="RuleBase" id="RU004227"/>
    </source>
</evidence>
<dbReference type="InterPro" id="IPR013159">
    <property type="entry name" value="DnaA_C"/>
</dbReference>
<proteinExistence type="inferred from homology"/>
<dbReference type="InterPro" id="IPR013317">
    <property type="entry name" value="DnaA_dom"/>
</dbReference>
<comment type="subcellular location">
    <subcellularLocation>
        <location evidence="8">Cytoplasm</location>
    </subcellularLocation>
</comment>
<feature type="binding site" evidence="8">
    <location>
        <position position="162"/>
    </location>
    <ligand>
        <name>ATP</name>
        <dbReference type="ChEBI" id="CHEBI:30616"/>
    </ligand>
</feature>
<evidence type="ECO:0000313" key="15">
    <source>
        <dbReference type="EMBL" id="OGE86124.1"/>
    </source>
</evidence>
<sequence length="453" mass="50599">MEIENQQLWQAVLGRLELTLSKPSFATWFKGTTVIDKNGEKLTIGVPNGFSKEWLKNKYHADIVKAVRAILPEVREVQYQIISGSGGGRGSSIAATVSPGRSVTSHSTPTSLNATINGLNPKYTFQTFIVGNSNELAAAACQAVAKKPGTAYNPLFLYGGVGLGKTHLMQAVGNETLNQNPNARILYVSSERFTNEFTDAIEKGRMAAFKELYRNVDVLLIDDIQFIAGKERTQEEFFHTFNTLYQNNKQVVLSSDRLPKEIPAIEERLVSRFEWGMIADIQAPDLETRIAILNTKAREKNYGIPTEVLNFIAEIIQSNIRELEGALNRLMVFCELNGATPTVELAKNILATTAPKKRGISVKKLAEVVASFYNVTMEDLIKQSRKKEFVKPRQIAMYLIRKELDNSFPSIGDFFGGRDHTTVMHAVDKIDGLSKEKESLRQEIDLILEKAYM</sequence>
<dbReference type="SMART" id="SM00760">
    <property type="entry name" value="Bac_DnaA_C"/>
    <property type="match status" value="1"/>
</dbReference>
<evidence type="ECO:0000313" key="16">
    <source>
        <dbReference type="Proteomes" id="UP000176786"/>
    </source>
</evidence>
<dbReference type="GO" id="GO:0005886">
    <property type="term" value="C:plasma membrane"/>
    <property type="evidence" value="ECO:0007669"/>
    <property type="project" value="TreeGrafter"/>
</dbReference>
<feature type="binding site" evidence="8">
    <location>
        <position position="164"/>
    </location>
    <ligand>
        <name>ATP</name>
        <dbReference type="ChEBI" id="CHEBI:30616"/>
    </ligand>
</feature>
<evidence type="ECO:0000259" key="14">
    <source>
        <dbReference type="SMART" id="SM00760"/>
    </source>
</evidence>
<keyword evidence="5 8" id="KW-0067">ATP-binding</keyword>
<dbReference type="Pfam" id="PF08299">
    <property type="entry name" value="Bac_DnaA_C"/>
    <property type="match status" value="1"/>
</dbReference>
<feature type="coiled-coil region" evidence="12">
    <location>
        <begin position="423"/>
        <end position="450"/>
    </location>
</feature>
<keyword evidence="4 8" id="KW-0547">Nucleotide-binding</keyword>
<reference evidence="15 16" key="1">
    <citation type="journal article" date="2016" name="Nat. Commun.">
        <title>Thousands of microbial genomes shed light on interconnected biogeochemical processes in an aquifer system.</title>
        <authorList>
            <person name="Anantharaman K."/>
            <person name="Brown C.T."/>
            <person name="Hug L.A."/>
            <person name="Sharon I."/>
            <person name="Castelle C.J."/>
            <person name="Probst A.J."/>
            <person name="Thomas B.C."/>
            <person name="Singh A."/>
            <person name="Wilkins M.J."/>
            <person name="Karaoz U."/>
            <person name="Brodie E.L."/>
            <person name="Williams K.H."/>
            <person name="Hubbard S.S."/>
            <person name="Banfield J.F."/>
        </authorList>
    </citation>
    <scope>NUCLEOTIDE SEQUENCE [LARGE SCALE GENOMIC DNA]</scope>
</reference>
<dbReference type="GO" id="GO:0006270">
    <property type="term" value="P:DNA replication initiation"/>
    <property type="evidence" value="ECO:0007669"/>
    <property type="project" value="UniProtKB-UniRule"/>
</dbReference>
<dbReference type="Gene3D" id="3.40.50.300">
    <property type="entry name" value="P-loop containing nucleotide triphosphate hydrolases"/>
    <property type="match status" value="1"/>
</dbReference>
<dbReference type="GO" id="GO:0005524">
    <property type="term" value="F:ATP binding"/>
    <property type="evidence" value="ECO:0007669"/>
    <property type="project" value="UniProtKB-UniRule"/>
</dbReference>
<comment type="caution">
    <text evidence="8">Lacks conserved residue(s) required for the propagation of feature annotation.</text>
</comment>
<keyword evidence="7 8" id="KW-0238">DNA-binding</keyword>
<dbReference type="InterPro" id="IPR020591">
    <property type="entry name" value="Chromosome_initiator_DnaA-like"/>
</dbReference>
<evidence type="ECO:0000256" key="6">
    <source>
        <dbReference type="ARBA" id="ARBA00023121"/>
    </source>
</evidence>
<dbReference type="InterPro" id="IPR018312">
    <property type="entry name" value="Chromosome_initiator_DnaA_CS"/>
</dbReference>
<dbReference type="InterPro" id="IPR001957">
    <property type="entry name" value="Chromosome_initiator_DnaA"/>
</dbReference>
<comment type="subunit">
    <text evidence="8">Oligomerizes as a right-handed, spiral filament on DNA at oriC.</text>
</comment>
<evidence type="ECO:0000256" key="9">
    <source>
        <dbReference type="NCBIfam" id="TIGR00362"/>
    </source>
</evidence>
<dbReference type="SUPFAM" id="SSF48295">
    <property type="entry name" value="TrpR-like"/>
    <property type="match status" value="1"/>
</dbReference>
<dbReference type="FunFam" id="3.40.50.300:FF:000668">
    <property type="entry name" value="Chromosomal replication initiator protein DnaA"/>
    <property type="match status" value="1"/>
</dbReference>
<name>A0A1F5P8M2_9BACT</name>
<dbReference type="GO" id="GO:0006275">
    <property type="term" value="P:regulation of DNA replication"/>
    <property type="evidence" value="ECO:0007669"/>
    <property type="project" value="UniProtKB-UniRule"/>
</dbReference>
<dbReference type="PANTHER" id="PTHR30050">
    <property type="entry name" value="CHROMOSOMAL REPLICATION INITIATOR PROTEIN DNAA"/>
    <property type="match status" value="1"/>
</dbReference>
<evidence type="ECO:0000256" key="2">
    <source>
        <dbReference type="ARBA" id="ARBA00022490"/>
    </source>
</evidence>
<feature type="region of interest" description="Domain I, interacts with DnaA modulators" evidence="8">
    <location>
        <begin position="1"/>
        <end position="92"/>
    </location>
</feature>
<feature type="region of interest" description="Domain IV, binds dsDNA" evidence="8">
    <location>
        <begin position="335"/>
        <end position="453"/>
    </location>
</feature>